<proteinExistence type="inferred from homology"/>
<dbReference type="Pfam" id="PF00535">
    <property type="entry name" value="Glycos_transf_2"/>
    <property type="match status" value="1"/>
</dbReference>
<evidence type="ECO:0000256" key="3">
    <source>
        <dbReference type="ARBA" id="ARBA00006739"/>
    </source>
</evidence>
<keyword evidence="7" id="KW-0812">Transmembrane</keyword>
<dbReference type="eggNOG" id="arCOG00895">
    <property type="taxonomic scope" value="Archaea"/>
</dbReference>
<dbReference type="HOGENOM" id="CLU_033536_9_0_2"/>
<keyword evidence="11" id="KW-0472">Membrane</keyword>
<dbReference type="Gene3D" id="3.90.550.10">
    <property type="entry name" value="Spore Coat Polysaccharide Biosynthesis Protein SpsA, Chain A"/>
    <property type="match status" value="1"/>
</dbReference>
<feature type="domain" description="Glycosyltransferase 2-like" evidence="13">
    <location>
        <begin position="4"/>
        <end position="171"/>
    </location>
</feature>
<dbReference type="RefSeq" id="WP_013467160.1">
    <property type="nucleotide sequence ID" value="NC_014804.1"/>
</dbReference>
<comment type="catalytic activity">
    <reaction evidence="12">
        <text>a di-trans,poly-cis-dolichyl phosphate + UDP-alpha-D-glucose = a di-trans,poly-cis-dolichyl beta-D-glucosyl phosphate + UDP</text>
        <dbReference type="Rhea" id="RHEA:15401"/>
        <dbReference type="Rhea" id="RHEA-COMP:19498"/>
        <dbReference type="Rhea" id="RHEA-COMP:19502"/>
        <dbReference type="ChEBI" id="CHEBI:57525"/>
        <dbReference type="ChEBI" id="CHEBI:57683"/>
        <dbReference type="ChEBI" id="CHEBI:58223"/>
        <dbReference type="ChEBI" id="CHEBI:58885"/>
        <dbReference type="EC" id="2.4.1.117"/>
    </reaction>
    <physiologicalReaction direction="left-to-right" evidence="12">
        <dbReference type="Rhea" id="RHEA:15402"/>
    </physiologicalReaction>
</comment>
<dbReference type="KEGG" id="tba:TERMP_00885"/>
<dbReference type="PANTHER" id="PTHR10859:SF91">
    <property type="entry name" value="DOLICHYL-PHOSPHATE BETA-GLUCOSYLTRANSFERASE"/>
    <property type="match status" value="1"/>
</dbReference>
<evidence type="ECO:0000256" key="8">
    <source>
        <dbReference type="ARBA" id="ARBA00022824"/>
    </source>
</evidence>
<dbReference type="AlphaFoldDB" id="F0LLT5"/>
<dbReference type="InterPro" id="IPR035518">
    <property type="entry name" value="DPG_synthase"/>
</dbReference>
<keyword evidence="5" id="KW-0328">Glycosyltransferase</keyword>
<evidence type="ECO:0000256" key="2">
    <source>
        <dbReference type="ARBA" id="ARBA00004922"/>
    </source>
</evidence>
<dbReference type="InterPro" id="IPR029044">
    <property type="entry name" value="Nucleotide-diphossugar_trans"/>
</dbReference>
<keyword evidence="10" id="KW-1133">Transmembrane helix</keyword>
<organism evidence="14 15">
    <name type="scientific">Thermococcus barophilus (strain DSM 11836 / MP)</name>
    <dbReference type="NCBI Taxonomy" id="391623"/>
    <lineage>
        <taxon>Archaea</taxon>
        <taxon>Methanobacteriati</taxon>
        <taxon>Methanobacteriota</taxon>
        <taxon>Thermococci</taxon>
        <taxon>Thermococcales</taxon>
        <taxon>Thermococcaceae</taxon>
        <taxon>Thermococcus</taxon>
    </lineage>
</organism>
<sequence length="238" mass="27557">MKFSLIIPAYNEEKRILRTLNEYYAALKATFNEDFEIIIEMDGCTDRTPQVVRNFAQDKENVKILEFPKRLGKGGGLLQAFKVAKGEIIGFTDADGSTPAKEYIRLIRTINKGYDVIIGSRWLPESKVTIPQPLIRRILSRGFNLLVRLLFNLNIRDTQCGAKVFRREVIESAIPYIKIGGFAFDVELLYIAKTMGFKIKEEPIEWHNEKESKLNLKSVVPRMFIDIIKLRIRTIRFR</sequence>
<keyword evidence="15" id="KW-1185">Reference proteome</keyword>
<evidence type="ECO:0000256" key="6">
    <source>
        <dbReference type="ARBA" id="ARBA00022679"/>
    </source>
</evidence>
<dbReference type="PATRIC" id="fig|391623.17.peg.888"/>
<gene>
    <name evidence="14" type="ordered locus">TERMP_00885</name>
</gene>
<dbReference type="EMBL" id="CP002372">
    <property type="protein sequence ID" value="ADT83862.1"/>
    <property type="molecule type" value="Genomic_DNA"/>
</dbReference>
<comment type="similarity">
    <text evidence="3">Belongs to the glycosyltransferase 2 family.</text>
</comment>
<dbReference type="EC" id="2.4.1.117" evidence="4"/>
<evidence type="ECO:0000313" key="15">
    <source>
        <dbReference type="Proteomes" id="UP000007478"/>
    </source>
</evidence>
<evidence type="ECO:0000256" key="5">
    <source>
        <dbReference type="ARBA" id="ARBA00022676"/>
    </source>
</evidence>
<reference evidence="14 15" key="1">
    <citation type="journal article" date="2011" name="J. Bacteriol.">
        <title>Complete genome sequence of the hyperthermophilic, piezophilic, heterotrophic, and carboxydotrophic archaeon Thermococcus barophilus MP.</title>
        <authorList>
            <person name="Vannier P."/>
            <person name="Marteinsson V.T."/>
            <person name="Fridjonsson O.H."/>
            <person name="Oger P."/>
            <person name="Jebbar M."/>
        </authorList>
    </citation>
    <scope>NUCLEOTIDE SEQUENCE [LARGE SCALE GENOMIC DNA]</scope>
    <source>
        <strain evidence="15">DSM 11836 / MP</strain>
    </source>
</reference>
<name>F0LLT5_THEBM</name>
<dbReference type="GO" id="GO:0004581">
    <property type="term" value="F:dolichyl-phosphate beta-glucosyltransferase activity"/>
    <property type="evidence" value="ECO:0007669"/>
    <property type="project" value="UniProtKB-EC"/>
</dbReference>
<accession>F0LLT5</accession>
<dbReference type="Proteomes" id="UP000007478">
    <property type="component" value="Chromosome"/>
</dbReference>
<comment type="subcellular location">
    <subcellularLocation>
        <location evidence="1">Endoplasmic reticulum membrane</location>
        <topology evidence="1">Single-pass membrane protein</topology>
    </subcellularLocation>
</comment>
<evidence type="ECO:0000313" key="14">
    <source>
        <dbReference type="EMBL" id="ADT83862.1"/>
    </source>
</evidence>
<keyword evidence="8" id="KW-0256">Endoplasmic reticulum</keyword>
<dbReference type="GO" id="GO:0006487">
    <property type="term" value="P:protein N-linked glycosylation"/>
    <property type="evidence" value="ECO:0007669"/>
    <property type="project" value="TreeGrafter"/>
</dbReference>
<dbReference type="PANTHER" id="PTHR10859">
    <property type="entry name" value="GLYCOSYL TRANSFERASE"/>
    <property type="match status" value="1"/>
</dbReference>
<evidence type="ECO:0000256" key="10">
    <source>
        <dbReference type="ARBA" id="ARBA00022989"/>
    </source>
</evidence>
<dbReference type="OrthoDB" id="351177at2157"/>
<evidence type="ECO:0000256" key="11">
    <source>
        <dbReference type="ARBA" id="ARBA00023136"/>
    </source>
</evidence>
<keyword evidence="9" id="KW-0735">Signal-anchor</keyword>
<evidence type="ECO:0000256" key="1">
    <source>
        <dbReference type="ARBA" id="ARBA00004389"/>
    </source>
</evidence>
<dbReference type="InterPro" id="IPR001173">
    <property type="entry name" value="Glyco_trans_2-like"/>
</dbReference>
<keyword evidence="6 14" id="KW-0808">Transferase</keyword>
<dbReference type="SUPFAM" id="SSF53448">
    <property type="entry name" value="Nucleotide-diphospho-sugar transferases"/>
    <property type="match status" value="1"/>
</dbReference>
<comment type="pathway">
    <text evidence="2">Protein modification; protein glycosylation.</text>
</comment>
<evidence type="ECO:0000256" key="9">
    <source>
        <dbReference type="ARBA" id="ARBA00022968"/>
    </source>
</evidence>
<protein>
    <recommendedName>
        <fullName evidence="4">dolichyl-phosphate beta-glucosyltransferase</fullName>
        <ecNumber evidence="4">2.4.1.117</ecNumber>
    </recommendedName>
</protein>
<dbReference type="GeneID" id="10041203"/>
<evidence type="ECO:0000256" key="4">
    <source>
        <dbReference type="ARBA" id="ARBA00012583"/>
    </source>
</evidence>
<evidence type="ECO:0000256" key="12">
    <source>
        <dbReference type="ARBA" id="ARBA00045097"/>
    </source>
</evidence>
<evidence type="ECO:0000256" key="7">
    <source>
        <dbReference type="ARBA" id="ARBA00022692"/>
    </source>
</evidence>
<evidence type="ECO:0000259" key="13">
    <source>
        <dbReference type="Pfam" id="PF00535"/>
    </source>
</evidence>
<dbReference type="CDD" id="cd04188">
    <property type="entry name" value="DPG_synthase"/>
    <property type="match status" value="1"/>
</dbReference>